<dbReference type="InParanoid" id="A0A0D0DFS1"/>
<keyword evidence="2" id="KW-1185">Reference proteome</keyword>
<name>A0A0D0DFS1_9AGAM</name>
<dbReference type="OrthoDB" id="2416294at2759"/>
<protein>
    <submittedName>
        <fullName evidence="1">Uncharacterized protein</fullName>
    </submittedName>
</protein>
<evidence type="ECO:0000313" key="2">
    <source>
        <dbReference type="Proteomes" id="UP000054538"/>
    </source>
</evidence>
<evidence type="ECO:0000313" key="1">
    <source>
        <dbReference type="EMBL" id="KIK83596.1"/>
    </source>
</evidence>
<dbReference type="Proteomes" id="UP000054538">
    <property type="component" value="Unassembled WGS sequence"/>
</dbReference>
<proteinExistence type="predicted"/>
<sequence>MYKHSYTNAPSLYAECKDLKCPTDRTDCCCHCLLYNQPDFANVKSLLETTCQTQGFDVIFLPKFHCELNFIEKCWGYAKWIH</sequence>
<dbReference type="HOGENOM" id="CLU_005726_9_3_1"/>
<reference evidence="2" key="2">
    <citation type="submission" date="2015-01" db="EMBL/GenBank/DDBJ databases">
        <title>Evolutionary Origins and Diversification of the Mycorrhizal Mutualists.</title>
        <authorList>
            <consortium name="DOE Joint Genome Institute"/>
            <consortium name="Mycorrhizal Genomics Consortium"/>
            <person name="Kohler A."/>
            <person name="Kuo A."/>
            <person name="Nagy L.G."/>
            <person name="Floudas D."/>
            <person name="Copeland A."/>
            <person name="Barry K.W."/>
            <person name="Cichocki N."/>
            <person name="Veneault-Fourrey C."/>
            <person name="LaButti K."/>
            <person name="Lindquist E.A."/>
            <person name="Lipzen A."/>
            <person name="Lundell T."/>
            <person name="Morin E."/>
            <person name="Murat C."/>
            <person name="Riley R."/>
            <person name="Ohm R."/>
            <person name="Sun H."/>
            <person name="Tunlid A."/>
            <person name="Henrissat B."/>
            <person name="Grigoriev I.V."/>
            <person name="Hibbett D.S."/>
            <person name="Martin F."/>
        </authorList>
    </citation>
    <scope>NUCLEOTIDE SEQUENCE [LARGE SCALE GENOMIC DNA]</scope>
    <source>
        <strain evidence="2">Ve08.2h10</strain>
    </source>
</reference>
<dbReference type="EMBL" id="KN825590">
    <property type="protein sequence ID" value="KIK83596.1"/>
    <property type="molecule type" value="Genomic_DNA"/>
</dbReference>
<organism evidence="1 2">
    <name type="scientific">Paxillus rubicundulus Ve08.2h10</name>
    <dbReference type="NCBI Taxonomy" id="930991"/>
    <lineage>
        <taxon>Eukaryota</taxon>
        <taxon>Fungi</taxon>
        <taxon>Dikarya</taxon>
        <taxon>Basidiomycota</taxon>
        <taxon>Agaricomycotina</taxon>
        <taxon>Agaricomycetes</taxon>
        <taxon>Agaricomycetidae</taxon>
        <taxon>Boletales</taxon>
        <taxon>Paxilineae</taxon>
        <taxon>Paxillaceae</taxon>
        <taxon>Paxillus</taxon>
    </lineage>
</organism>
<gene>
    <name evidence="1" type="ORF">PAXRUDRAFT_153114</name>
</gene>
<accession>A0A0D0DFS1</accession>
<dbReference type="AlphaFoldDB" id="A0A0D0DFS1"/>
<reference evidence="1 2" key="1">
    <citation type="submission" date="2014-04" db="EMBL/GenBank/DDBJ databases">
        <authorList>
            <consortium name="DOE Joint Genome Institute"/>
            <person name="Kuo A."/>
            <person name="Kohler A."/>
            <person name="Jargeat P."/>
            <person name="Nagy L.G."/>
            <person name="Floudas D."/>
            <person name="Copeland A."/>
            <person name="Barry K.W."/>
            <person name="Cichocki N."/>
            <person name="Veneault-Fourrey C."/>
            <person name="LaButti K."/>
            <person name="Lindquist E.A."/>
            <person name="Lipzen A."/>
            <person name="Lundell T."/>
            <person name="Morin E."/>
            <person name="Murat C."/>
            <person name="Sun H."/>
            <person name="Tunlid A."/>
            <person name="Henrissat B."/>
            <person name="Grigoriev I.V."/>
            <person name="Hibbett D.S."/>
            <person name="Martin F."/>
            <person name="Nordberg H.P."/>
            <person name="Cantor M.N."/>
            <person name="Hua S.X."/>
        </authorList>
    </citation>
    <scope>NUCLEOTIDE SEQUENCE [LARGE SCALE GENOMIC DNA]</scope>
    <source>
        <strain evidence="1 2">Ve08.2h10</strain>
    </source>
</reference>